<reference evidence="2 3" key="1">
    <citation type="submission" date="2022-07" db="EMBL/GenBank/DDBJ databases">
        <authorList>
            <person name="Xamxidin M."/>
            <person name="Wu M."/>
        </authorList>
    </citation>
    <scope>NUCLEOTIDE SEQUENCE [LARGE SCALE GENOMIC DNA]</scope>
    <source>
        <strain evidence="2 3">NBRC 111650</strain>
    </source>
</reference>
<protein>
    <recommendedName>
        <fullName evidence="4">Transmembrane protein</fullName>
    </recommendedName>
</protein>
<feature type="transmembrane region" description="Helical" evidence="1">
    <location>
        <begin position="20"/>
        <end position="46"/>
    </location>
</feature>
<keyword evidence="1" id="KW-0812">Transmembrane</keyword>
<evidence type="ECO:0008006" key="4">
    <source>
        <dbReference type="Google" id="ProtNLM"/>
    </source>
</evidence>
<feature type="transmembrane region" description="Helical" evidence="1">
    <location>
        <begin position="67"/>
        <end position="99"/>
    </location>
</feature>
<dbReference type="RefSeq" id="WP_256763127.1">
    <property type="nucleotide sequence ID" value="NZ_JANIGO010000001.1"/>
</dbReference>
<keyword evidence="3" id="KW-1185">Reference proteome</keyword>
<gene>
    <name evidence="2" type="ORF">NQT62_03215</name>
</gene>
<proteinExistence type="predicted"/>
<keyword evidence="1" id="KW-1133">Transmembrane helix</keyword>
<accession>A0ABT1WEY7</accession>
<evidence type="ECO:0000313" key="3">
    <source>
        <dbReference type="Proteomes" id="UP001204142"/>
    </source>
</evidence>
<organism evidence="2 3">
    <name type="scientific">Limnobacter humi</name>
    <dbReference type="NCBI Taxonomy" id="1778671"/>
    <lineage>
        <taxon>Bacteria</taxon>
        <taxon>Pseudomonadati</taxon>
        <taxon>Pseudomonadota</taxon>
        <taxon>Betaproteobacteria</taxon>
        <taxon>Burkholderiales</taxon>
        <taxon>Burkholderiaceae</taxon>
        <taxon>Limnobacter</taxon>
    </lineage>
</organism>
<dbReference type="Proteomes" id="UP001204142">
    <property type="component" value="Unassembled WGS sequence"/>
</dbReference>
<comment type="caution">
    <text evidence="2">The sequence shown here is derived from an EMBL/GenBank/DDBJ whole genome shotgun (WGS) entry which is preliminary data.</text>
</comment>
<dbReference type="EMBL" id="JANIGO010000001">
    <property type="protein sequence ID" value="MCQ8895448.1"/>
    <property type="molecule type" value="Genomic_DNA"/>
</dbReference>
<evidence type="ECO:0000313" key="2">
    <source>
        <dbReference type="EMBL" id="MCQ8895448.1"/>
    </source>
</evidence>
<keyword evidence="1" id="KW-0472">Membrane</keyword>
<evidence type="ECO:0000256" key="1">
    <source>
        <dbReference type="SAM" id="Phobius"/>
    </source>
</evidence>
<name>A0ABT1WEY7_9BURK</name>
<sequence length="115" mass="13138">MNTPNNLIDPREDSNRTTVLVAYLLGALGIFTAFVPILIALVICYIKRTEAAGTIYESHYRWLISTFWIGMAWFAAALVLFVVGVGFLLYWVLCVWLVYRFAKGLLRFSERRAVV</sequence>